<evidence type="ECO:0000256" key="1">
    <source>
        <dbReference type="ARBA" id="ARBA00004167"/>
    </source>
</evidence>
<sequence length="393" mass="45188">MKKNHNDIFPPEILEGTTSYYFKRYDSKSIILYQVVLVLLISIFIGIFIIKVDVNVQGVGMIKSIENRNQLRSIVTGNIDSVFVSENSRIKKGQKIFSVKTNILDEQSGNTKKLVAEYQSQMNDLSFLISKTNKYDWENIPRLSNPNFQQEANFFFQKLNDIKEQFELSKKEFKRSESLYESGAIAEAEFDRYKQAYESAKNTVLASYSQQAAYWQANLNQIRLLLQDLQSKNAQIDEEIKFYTVESPIDGFIQDIRQLYPGASVAAGETLAEITPDGALIAEVYVEPKDIGFINPNTPVKFQVDAFNYNEWGFLDGKIESISNDVFIQPDGKPYFKIRCELPKEEMKLKNGYTGQLLKGMTVQARFSFTRRRIVNLFFDKVDDWVNPNLASK</sequence>
<dbReference type="RefSeq" id="WP_241348163.1">
    <property type="nucleotide sequence ID" value="NZ_JAKZGP010000023.1"/>
</dbReference>
<evidence type="ECO:0000259" key="7">
    <source>
        <dbReference type="Pfam" id="PF26002"/>
    </source>
</evidence>
<dbReference type="EMBL" id="JAKZGP010000023">
    <property type="protein sequence ID" value="MCH7409809.1"/>
    <property type="molecule type" value="Genomic_DNA"/>
</dbReference>
<dbReference type="PANTHER" id="PTHR30386:SF26">
    <property type="entry name" value="TRANSPORT PROTEIN COMB"/>
    <property type="match status" value="1"/>
</dbReference>
<proteinExistence type="predicted"/>
<evidence type="ECO:0000313" key="8">
    <source>
        <dbReference type="EMBL" id="MCH7409809.1"/>
    </source>
</evidence>
<dbReference type="InterPro" id="IPR050739">
    <property type="entry name" value="MFP"/>
</dbReference>
<dbReference type="Pfam" id="PF26002">
    <property type="entry name" value="Beta-barrel_AprE"/>
    <property type="match status" value="1"/>
</dbReference>
<gene>
    <name evidence="8" type="ORF">MM239_10420</name>
</gene>
<feature type="domain" description="AprE-like beta-barrel" evidence="7">
    <location>
        <begin position="280"/>
        <end position="367"/>
    </location>
</feature>
<name>A0ABS9V0P8_9BACT</name>
<dbReference type="PRINTS" id="PR01490">
    <property type="entry name" value="RTXTOXIND"/>
</dbReference>
<evidence type="ECO:0000256" key="2">
    <source>
        <dbReference type="ARBA" id="ARBA00022692"/>
    </source>
</evidence>
<dbReference type="InterPro" id="IPR058982">
    <property type="entry name" value="Beta-barrel_AprE"/>
</dbReference>
<dbReference type="PANTHER" id="PTHR30386">
    <property type="entry name" value="MEMBRANE FUSION SUBUNIT OF EMRAB-TOLC MULTIDRUG EFFLUX PUMP"/>
    <property type="match status" value="1"/>
</dbReference>
<organism evidence="8 9">
    <name type="scientific">Belliella filtrata</name>
    <dbReference type="NCBI Taxonomy" id="2923435"/>
    <lineage>
        <taxon>Bacteria</taxon>
        <taxon>Pseudomonadati</taxon>
        <taxon>Bacteroidota</taxon>
        <taxon>Cytophagia</taxon>
        <taxon>Cytophagales</taxon>
        <taxon>Cyclobacteriaceae</taxon>
        <taxon>Belliella</taxon>
    </lineage>
</organism>
<reference evidence="8" key="1">
    <citation type="submission" date="2022-03" db="EMBL/GenBank/DDBJ databases">
        <title>De novo assembled genomes of Belliella spp. (Cyclobacteriaceae) strains.</title>
        <authorList>
            <person name="Szabo A."/>
            <person name="Korponai K."/>
            <person name="Felfoldi T."/>
        </authorList>
    </citation>
    <scope>NUCLEOTIDE SEQUENCE</scope>
    <source>
        <strain evidence="8">DSM 111904</strain>
    </source>
</reference>
<protein>
    <submittedName>
        <fullName evidence="8">HlyD family secretion protein</fullName>
    </submittedName>
</protein>
<feature type="coiled-coil region" evidence="5">
    <location>
        <begin position="219"/>
        <end position="246"/>
    </location>
</feature>
<keyword evidence="9" id="KW-1185">Reference proteome</keyword>
<evidence type="ECO:0000313" key="9">
    <source>
        <dbReference type="Proteomes" id="UP001165489"/>
    </source>
</evidence>
<dbReference type="Proteomes" id="UP001165489">
    <property type="component" value="Unassembled WGS sequence"/>
</dbReference>
<evidence type="ECO:0000256" key="6">
    <source>
        <dbReference type="SAM" id="Phobius"/>
    </source>
</evidence>
<feature type="transmembrane region" description="Helical" evidence="6">
    <location>
        <begin position="30"/>
        <end position="50"/>
    </location>
</feature>
<keyword evidence="3 6" id="KW-1133">Transmembrane helix</keyword>
<comment type="caution">
    <text evidence="8">The sequence shown here is derived from an EMBL/GenBank/DDBJ whole genome shotgun (WGS) entry which is preliminary data.</text>
</comment>
<keyword evidence="4 6" id="KW-0472">Membrane</keyword>
<accession>A0ABS9V0P8</accession>
<dbReference type="Gene3D" id="2.40.30.170">
    <property type="match status" value="1"/>
</dbReference>
<keyword evidence="5" id="KW-0175">Coiled coil</keyword>
<evidence type="ECO:0000256" key="5">
    <source>
        <dbReference type="SAM" id="Coils"/>
    </source>
</evidence>
<keyword evidence="2 6" id="KW-0812">Transmembrane</keyword>
<evidence type="ECO:0000256" key="4">
    <source>
        <dbReference type="ARBA" id="ARBA00023136"/>
    </source>
</evidence>
<comment type="subcellular location">
    <subcellularLocation>
        <location evidence="1">Membrane</location>
        <topology evidence="1">Single-pass membrane protein</topology>
    </subcellularLocation>
</comment>
<evidence type="ECO:0000256" key="3">
    <source>
        <dbReference type="ARBA" id="ARBA00022989"/>
    </source>
</evidence>
<dbReference type="Gene3D" id="1.10.287.470">
    <property type="entry name" value="Helix hairpin bin"/>
    <property type="match status" value="1"/>
</dbReference>